<feature type="compositionally biased region" description="Basic and acidic residues" evidence="1">
    <location>
        <begin position="29"/>
        <end position="53"/>
    </location>
</feature>
<organism evidence="2 3">
    <name type="scientific">Taxus chinensis</name>
    <name type="common">Chinese yew</name>
    <name type="synonym">Taxus wallichiana var. chinensis</name>
    <dbReference type="NCBI Taxonomy" id="29808"/>
    <lineage>
        <taxon>Eukaryota</taxon>
        <taxon>Viridiplantae</taxon>
        <taxon>Streptophyta</taxon>
        <taxon>Embryophyta</taxon>
        <taxon>Tracheophyta</taxon>
        <taxon>Spermatophyta</taxon>
        <taxon>Pinopsida</taxon>
        <taxon>Pinidae</taxon>
        <taxon>Conifers II</taxon>
        <taxon>Cupressales</taxon>
        <taxon>Taxaceae</taxon>
        <taxon>Taxus</taxon>
    </lineage>
</organism>
<reference evidence="2 3" key="1">
    <citation type="journal article" date="2021" name="Nat. Plants">
        <title>The Taxus genome provides insights into paclitaxel biosynthesis.</title>
        <authorList>
            <person name="Xiong X."/>
            <person name="Gou J."/>
            <person name="Liao Q."/>
            <person name="Li Y."/>
            <person name="Zhou Q."/>
            <person name="Bi G."/>
            <person name="Li C."/>
            <person name="Du R."/>
            <person name="Wang X."/>
            <person name="Sun T."/>
            <person name="Guo L."/>
            <person name="Liang H."/>
            <person name="Lu P."/>
            <person name="Wu Y."/>
            <person name="Zhang Z."/>
            <person name="Ro D.K."/>
            <person name="Shang Y."/>
            <person name="Huang S."/>
            <person name="Yan J."/>
        </authorList>
    </citation>
    <scope>NUCLEOTIDE SEQUENCE [LARGE SCALE GENOMIC DNA]</scope>
    <source>
        <strain evidence="2">Ta-2019</strain>
    </source>
</reference>
<name>A0AA38GR24_TAXCH</name>
<feature type="non-terminal residue" evidence="2">
    <location>
        <position position="118"/>
    </location>
</feature>
<protein>
    <submittedName>
        <fullName evidence="2">Uncharacterized protein</fullName>
    </submittedName>
</protein>
<evidence type="ECO:0000313" key="3">
    <source>
        <dbReference type="Proteomes" id="UP000824469"/>
    </source>
</evidence>
<evidence type="ECO:0000256" key="1">
    <source>
        <dbReference type="SAM" id="MobiDB-lite"/>
    </source>
</evidence>
<keyword evidence="3" id="KW-1185">Reference proteome</keyword>
<accession>A0AA38GR24</accession>
<dbReference type="EMBL" id="JAHRHJ020000002">
    <property type="protein sequence ID" value="KAH9326822.1"/>
    <property type="molecule type" value="Genomic_DNA"/>
</dbReference>
<sequence length="118" mass="12873">EDLYLSTPPKDEHPSSPTPIEEYPSTPPTEEHPSSPPPTEEHPSSTPPPEEHLSSPPPIKDPVEMPFPLGDHSTSITQDPIDLLWALLPTKDEASKFPISKTNFTEISIRSSSTSPTA</sequence>
<dbReference type="AlphaFoldDB" id="A0AA38GR24"/>
<proteinExistence type="predicted"/>
<feature type="region of interest" description="Disordered" evidence="1">
    <location>
        <begin position="1"/>
        <end position="76"/>
    </location>
</feature>
<dbReference type="Proteomes" id="UP000824469">
    <property type="component" value="Unassembled WGS sequence"/>
</dbReference>
<evidence type="ECO:0000313" key="2">
    <source>
        <dbReference type="EMBL" id="KAH9326822.1"/>
    </source>
</evidence>
<gene>
    <name evidence="2" type="ORF">KI387_007000</name>
</gene>
<comment type="caution">
    <text evidence="2">The sequence shown here is derived from an EMBL/GenBank/DDBJ whole genome shotgun (WGS) entry which is preliminary data.</text>
</comment>
<feature type="non-terminal residue" evidence="2">
    <location>
        <position position="1"/>
    </location>
</feature>